<reference evidence="5 6" key="1">
    <citation type="submission" date="2020-07" db="EMBL/GenBank/DDBJ databases">
        <title>Novel species isolated from subtropical streams in China.</title>
        <authorList>
            <person name="Lu H."/>
        </authorList>
    </citation>
    <scope>NUCLEOTIDE SEQUENCE [LARGE SCALE GENOMIC DNA]</scope>
    <source>
        <strain evidence="5 6">LX47W</strain>
    </source>
</reference>
<dbReference type="PANTHER" id="PTHR35603:SF2">
    <property type="entry name" value="OUTER MEMBRANE LIPOPROTEIN"/>
    <property type="match status" value="1"/>
</dbReference>
<dbReference type="GO" id="GO:0019867">
    <property type="term" value="C:outer membrane"/>
    <property type="evidence" value="ECO:0007669"/>
    <property type="project" value="InterPro"/>
</dbReference>
<proteinExistence type="predicted"/>
<dbReference type="Proteomes" id="UP000573499">
    <property type="component" value="Unassembled WGS sequence"/>
</dbReference>
<evidence type="ECO:0000256" key="2">
    <source>
        <dbReference type="ARBA" id="ARBA00023136"/>
    </source>
</evidence>
<organism evidence="5 6">
    <name type="scientific">Rugamonas apoptosis</name>
    <dbReference type="NCBI Taxonomy" id="2758570"/>
    <lineage>
        <taxon>Bacteria</taxon>
        <taxon>Pseudomonadati</taxon>
        <taxon>Pseudomonadota</taxon>
        <taxon>Betaproteobacteria</taxon>
        <taxon>Burkholderiales</taxon>
        <taxon>Oxalobacteraceae</taxon>
        <taxon>Telluria group</taxon>
        <taxon>Rugamonas</taxon>
    </lineage>
</organism>
<keyword evidence="2" id="KW-0472">Membrane</keyword>
<evidence type="ECO:0000313" key="6">
    <source>
        <dbReference type="Proteomes" id="UP000573499"/>
    </source>
</evidence>
<evidence type="ECO:0000256" key="3">
    <source>
        <dbReference type="SAM" id="SignalP"/>
    </source>
</evidence>
<name>A0A7W2F9W6_9BURK</name>
<feature type="chain" id="PRO_5030844071" evidence="3">
    <location>
        <begin position="24"/>
        <end position="194"/>
    </location>
</feature>
<dbReference type="PANTHER" id="PTHR35603">
    <property type="match status" value="1"/>
</dbReference>
<comment type="subcellular location">
    <subcellularLocation>
        <location evidence="1">Membrane</location>
    </subcellularLocation>
</comment>
<feature type="signal peptide" evidence="3">
    <location>
        <begin position="1"/>
        <end position="23"/>
    </location>
</feature>
<evidence type="ECO:0000259" key="4">
    <source>
        <dbReference type="Pfam" id="PF05433"/>
    </source>
</evidence>
<dbReference type="RefSeq" id="WP_182153612.1">
    <property type="nucleotide sequence ID" value="NZ_JACEZU010000005.1"/>
</dbReference>
<comment type="caution">
    <text evidence="5">The sequence shown here is derived from an EMBL/GenBank/DDBJ whole genome shotgun (WGS) entry which is preliminary data.</text>
</comment>
<dbReference type="InterPro" id="IPR051407">
    <property type="entry name" value="Bact_OM_lipoprot/Surf_antigen"/>
</dbReference>
<evidence type="ECO:0000256" key="1">
    <source>
        <dbReference type="ARBA" id="ARBA00004370"/>
    </source>
</evidence>
<keyword evidence="6" id="KW-1185">Reference proteome</keyword>
<accession>A0A7W2F9W6</accession>
<dbReference type="InterPro" id="IPR008816">
    <property type="entry name" value="Gly_zipper_2TM_dom"/>
</dbReference>
<sequence>MNKHTILLAAMLATGFISSHASAAAQPASQGAQDAAARYDSDKKMCADEREASLRMQCLRDAKTVFTKAMESAKATSPANGHAVCATCGKVTSVHVTEQAGKGGALGMVAGGVAGALLGHQVGGGTGRDVATVAGAAGGAYAGNKVEEKMTAKKVWTVAVQYENGHQAKFTFDKDPGMVAGDKVKNSGHSIVRN</sequence>
<dbReference type="AlphaFoldDB" id="A0A7W2F9W6"/>
<protein>
    <submittedName>
        <fullName evidence="5">Glycine zipper 2TM domain-containing protein</fullName>
    </submittedName>
</protein>
<evidence type="ECO:0000313" key="5">
    <source>
        <dbReference type="EMBL" id="MBA5687770.1"/>
    </source>
</evidence>
<gene>
    <name evidence="5" type="ORF">H3H39_12005</name>
</gene>
<dbReference type="EMBL" id="JACEZU010000005">
    <property type="protein sequence ID" value="MBA5687770.1"/>
    <property type="molecule type" value="Genomic_DNA"/>
</dbReference>
<dbReference type="Pfam" id="PF05433">
    <property type="entry name" value="Rick_17kDa_Anti"/>
    <property type="match status" value="1"/>
</dbReference>
<feature type="domain" description="Glycine zipper 2TM" evidence="4">
    <location>
        <begin position="107"/>
        <end position="147"/>
    </location>
</feature>
<keyword evidence="3" id="KW-0732">Signal</keyword>